<dbReference type="OrthoDB" id="3399957at2"/>
<reference evidence="2 3" key="1">
    <citation type="submission" date="2018-03" db="EMBL/GenBank/DDBJ databases">
        <title>Bioinformatic expansion and discovery of thiopeptide antibiotics.</title>
        <authorList>
            <person name="Schwalen C.J."/>
            <person name="Hudson G.A."/>
            <person name="Mitchell D.A."/>
        </authorList>
    </citation>
    <scope>NUCLEOTIDE SEQUENCE [LARGE SCALE GENOMIC DNA]</scope>
    <source>
        <strain evidence="2 3">NRRL 8041</strain>
    </source>
</reference>
<keyword evidence="1" id="KW-0812">Transmembrane</keyword>
<keyword evidence="1" id="KW-1133">Transmembrane helix</keyword>
<evidence type="ECO:0000256" key="1">
    <source>
        <dbReference type="SAM" id="Phobius"/>
    </source>
</evidence>
<feature type="transmembrane region" description="Helical" evidence="1">
    <location>
        <begin position="15"/>
        <end position="36"/>
    </location>
</feature>
<organism evidence="2 3">
    <name type="scientific">Micromonospora arborensis</name>
    <dbReference type="NCBI Taxonomy" id="2116518"/>
    <lineage>
        <taxon>Bacteria</taxon>
        <taxon>Bacillati</taxon>
        <taxon>Actinomycetota</taxon>
        <taxon>Actinomycetes</taxon>
        <taxon>Micromonosporales</taxon>
        <taxon>Micromonosporaceae</taxon>
        <taxon>Micromonospora</taxon>
    </lineage>
</organism>
<evidence type="ECO:0000313" key="3">
    <source>
        <dbReference type="Proteomes" id="UP000248333"/>
    </source>
</evidence>
<proteinExistence type="predicted"/>
<evidence type="ECO:0000313" key="2">
    <source>
        <dbReference type="EMBL" id="PYC63401.1"/>
    </source>
</evidence>
<dbReference type="RefSeq" id="WP_146247474.1">
    <property type="nucleotide sequence ID" value="NZ_JBEZDK010000002.1"/>
</dbReference>
<sequence length="91" mass="9641">MTHQMALDVAQTSTIAVTAIVLAVITVAGLIATSIYRARYAAAREEGYRVLAERGADSAQATAGELKGVRDELGEVRQRLAALEKLLSQIG</sequence>
<accession>A0A318NE19</accession>
<keyword evidence="3" id="KW-1185">Reference proteome</keyword>
<protein>
    <submittedName>
        <fullName evidence="2">Uncharacterized protein</fullName>
    </submittedName>
</protein>
<dbReference type="EMBL" id="PYBV01000063">
    <property type="protein sequence ID" value="PYC63401.1"/>
    <property type="molecule type" value="Genomic_DNA"/>
</dbReference>
<name>A0A318NE19_9ACTN</name>
<dbReference type="AlphaFoldDB" id="A0A318NE19"/>
<dbReference type="Proteomes" id="UP000248333">
    <property type="component" value="Unassembled WGS sequence"/>
</dbReference>
<keyword evidence="1" id="KW-0472">Membrane</keyword>
<gene>
    <name evidence="2" type="ORF">C7C45_32405</name>
</gene>
<comment type="caution">
    <text evidence="2">The sequence shown here is derived from an EMBL/GenBank/DDBJ whole genome shotgun (WGS) entry which is preliminary data.</text>
</comment>